<proteinExistence type="inferred from homology"/>
<dbReference type="SUPFAM" id="SSF56112">
    <property type="entry name" value="Protein kinase-like (PK-like)"/>
    <property type="match status" value="1"/>
</dbReference>
<dbReference type="PANTHER" id="PTHR43851">
    <property type="match status" value="1"/>
</dbReference>
<organism evidence="6 7">
    <name type="scientific">Moraxella nonliquefaciens</name>
    <dbReference type="NCBI Taxonomy" id="478"/>
    <lineage>
        <taxon>Bacteria</taxon>
        <taxon>Pseudomonadati</taxon>
        <taxon>Pseudomonadota</taxon>
        <taxon>Gammaproteobacteria</taxon>
        <taxon>Moraxellales</taxon>
        <taxon>Moraxellaceae</taxon>
        <taxon>Moraxella</taxon>
    </lineage>
</organism>
<sequence>MTDKKPLDTVKTSTLSRQLSIAKTSLNIGKNWAKSGVVGLFLSKEQREIQKHTLMQEQADYLVAELGKLKGSVVKVGQMLALYGEHMLPREVVNALHTLDAQTSPLAWHIIHQTIRAELGERIDDFNIERTPIGTASLAQVHKATHKHSGQEVVLKVQYPNVAQAIDSDLSLFKHLLKVTNAVPQTKALDDWFGEIRELLYREVDYVMEANTTKRFASYLNDDDRYVVPTIYDNYSTPSLICMSYESGVHLNNPALDSLNQTRRNHLGQAAIDIVIREIFEWGEMQTDPNFGNYLVRIDDKTQKDKLVLLDFGAIKQFDDKLLTIAKNLLIAGHHQDKMMMKHAMTGYDFFDKLTGKPQDDVADVLLMACEPFAKSDKVDGKYLDDDKYIWAKSNLYQRVMNTAKSGMQSLEFSLPPKELMFISRKFIGAYALLSALDSRTDSNELVKPYVAKTAQ</sequence>
<evidence type="ECO:0000256" key="2">
    <source>
        <dbReference type="ARBA" id="ARBA00022679"/>
    </source>
</evidence>
<dbReference type="EMBL" id="LZDN01000001">
    <property type="protein sequence ID" value="OBX52553.1"/>
    <property type="molecule type" value="Genomic_DNA"/>
</dbReference>
<reference evidence="6 7" key="1">
    <citation type="submission" date="2016-06" db="EMBL/GenBank/DDBJ databases">
        <title>Draft genome of Moraxella nonliquefaciens CCUG 60284.</title>
        <authorList>
            <person name="Salva-Serra F."/>
            <person name="Engstrom-Jakobsson H."/>
            <person name="Thorell K."/>
            <person name="Gonzales-Siles L."/>
            <person name="Karlsson R."/>
            <person name="Boulund F."/>
            <person name="Engstrand L."/>
            <person name="Kristiansson E."/>
            <person name="Moore E."/>
        </authorList>
    </citation>
    <scope>NUCLEOTIDE SEQUENCE [LARGE SCALE GENOMIC DNA]</scope>
    <source>
        <strain evidence="6 7">CCUG 60284</strain>
    </source>
</reference>
<name>A0A1B8PNB4_MORNO</name>
<keyword evidence="3" id="KW-0547">Nucleotide-binding</keyword>
<evidence type="ECO:0000256" key="4">
    <source>
        <dbReference type="ARBA" id="ARBA00022840"/>
    </source>
</evidence>
<dbReference type="GO" id="GO:0005524">
    <property type="term" value="F:ATP binding"/>
    <property type="evidence" value="ECO:0007669"/>
    <property type="project" value="UniProtKB-KW"/>
</dbReference>
<keyword evidence="4" id="KW-0067">ATP-binding</keyword>
<dbReference type="InterPro" id="IPR004147">
    <property type="entry name" value="ABC1_dom"/>
</dbReference>
<protein>
    <submittedName>
        <fullName evidence="6">ABC transporter</fullName>
    </submittedName>
</protein>
<dbReference type="InterPro" id="IPR051409">
    <property type="entry name" value="Atypical_kinase_ADCK"/>
</dbReference>
<evidence type="ECO:0000256" key="1">
    <source>
        <dbReference type="ARBA" id="ARBA00009670"/>
    </source>
</evidence>
<evidence type="ECO:0000256" key="3">
    <source>
        <dbReference type="ARBA" id="ARBA00022741"/>
    </source>
</evidence>
<comment type="similarity">
    <text evidence="1">Belongs to the protein kinase superfamily. ADCK protein kinase family.</text>
</comment>
<dbReference type="GO" id="GO:0016740">
    <property type="term" value="F:transferase activity"/>
    <property type="evidence" value="ECO:0007669"/>
    <property type="project" value="UniProtKB-KW"/>
</dbReference>
<dbReference type="CDD" id="cd13970">
    <property type="entry name" value="ABC1_ADCK3"/>
    <property type="match status" value="1"/>
</dbReference>
<evidence type="ECO:0000313" key="7">
    <source>
        <dbReference type="Proteomes" id="UP000092671"/>
    </source>
</evidence>
<dbReference type="PANTHER" id="PTHR43851:SF3">
    <property type="entry name" value="COENZYME Q8"/>
    <property type="match status" value="1"/>
</dbReference>
<dbReference type="RefSeq" id="WP_066891535.1">
    <property type="nucleotide sequence ID" value="NZ_LZDN01000001.1"/>
</dbReference>
<dbReference type="GO" id="GO:0006744">
    <property type="term" value="P:ubiquinone biosynthetic process"/>
    <property type="evidence" value="ECO:0007669"/>
    <property type="project" value="TreeGrafter"/>
</dbReference>
<evidence type="ECO:0000259" key="5">
    <source>
        <dbReference type="Pfam" id="PF03109"/>
    </source>
</evidence>
<accession>A0A1B8PNB4</accession>
<feature type="domain" description="ABC1 atypical kinase-like" evidence="5">
    <location>
        <begin position="101"/>
        <end position="342"/>
    </location>
</feature>
<dbReference type="Proteomes" id="UP000092671">
    <property type="component" value="Unassembled WGS sequence"/>
</dbReference>
<dbReference type="OrthoDB" id="9795390at2"/>
<dbReference type="InterPro" id="IPR034646">
    <property type="entry name" value="ADCK3_dom"/>
</dbReference>
<keyword evidence="2" id="KW-0808">Transferase</keyword>
<dbReference type="InterPro" id="IPR011009">
    <property type="entry name" value="Kinase-like_dom_sf"/>
</dbReference>
<dbReference type="AlphaFoldDB" id="A0A1B8PNB4"/>
<comment type="caution">
    <text evidence="6">The sequence shown here is derived from an EMBL/GenBank/DDBJ whole genome shotgun (WGS) entry which is preliminary data.</text>
</comment>
<dbReference type="Pfam" id="PF03109">
    <property type="entry name" value="ABC1"/>
    <property type="match status" value="1"/>
</dbReference>
<evidence type="ECO:0000313" key="6">
    <source>
        <dbReference type="EMBL" id="OBX52553.1"/>
    </source>
</evidence>
<gene>
    <name evidence="6" type="ORF">A9Z60_01240</name>
</gene>